<dbReference type="Proteomes" id="UP000668403">
    <property type="component" value="Unassembled WGS sequence"/>
</dbReference>
<evidence type="ECO:0000256" key="4">
    <source>
        <dbReference type="ARBA" id="ARBA00022833"/>
    </source>
</evidence>
<dbReference type="PANTHER" id="PTHR43161">
    <property type="entry name" value="SORBITOL DEHYDROGENASE"/>
    <property type="match status" value="1"/>
</dbReference>
<keyword evidence="3" id="KW-0479">Metal-binding</keyword>
<dbReference type="AlphaFoldDB" id="A0A939TKW8"/>
<comment type="cofactor">
    <cofactor evidence="1">
        <name>Zn(2+)</name>
        <dbReference type="ChEBI" id="CHEBI:29105"/>
    </cofactor>
</comment>
<dbReference type="InterPro" id="IPR011032">
    <property type="entry name" value="GroES-like_sf"/>
</dbReference>
<evidence type="ECO:0000259" key="6">
    <source>
        <dbReference type="Pfam" id="PF00107"/>
    </source>
</evidence>
<evidence type="ECO:0000313" key="9">
    <source>
        <dbReference type="Proteomes" id="UP000668403"/>
    </source>
</evidence>
<keyword evidence="4" id="KW-0862">Zinc</keyword>
<feature type="domain" description="Alcohol dehydrogenase-like C-terminal" evidence="6">
    <location>
        <begin position="180"/>
        <end position="303"/>
    </location>
</feature>
<comment type="similarity">
    <text evidence="2">Belongs to the zinc-containing alcohol dehydrogenase family.</text>
</comment>
<dbReference type="Pfam" id="PF00107">
    <property type="entry name" value="ADH_zinc_N"/>
    <property type="match status" value="1"/>
</dbReference>
<reference evidence="8" key="1">
    <citation type="submission" date="2021-03" db="EMBL/GenBank/DDBJ databases">
        <title>Leucobacter chromiisoli sp. nov., isolated from chromium-containing soil of chemical plant.</title>
        <authorList>
            <person name="Xu Z."/>
        </authorList>
    </citation>
    <scope>NUCLEOTIDE SEQUENCE</scope>
    <source>
        <strain evidence="8">K 70/01</strain>
    </source>
</reference>
<dbReference type="GO" id="GO:0016491">
    <property type="term" value="F:oxidoreductase activity"/>
    <property type="evidence" value="ECO:0007669"/>
    <property type="project" value="UniProtKB-KW"/>
</dbReference>
<gene>
    <name evidence="8" type="ORF">J4H85_11995</name>
</gene>
<dbReference type="InterPro" id="IPR036291">
    <property type="entry name" value="NAD(P)-bd_dom_sf"/>
</dbReference>
<dbReference type="InterPro" id="IPR013149">
    <property type="entry name" value="ADH-like_C"/>
</dbReference>
<dbReference type="Gene3D" id="3.40.50.720">
    <property type="entry name" value="NAD(P)-binding Rossmann-like Domain"/>
    <property type="match status" value="1"/>
</dbReference>
<organism evidence="8 9">
    <name type="scientific">Leucobacter tardus</name>
    <dbReference type="NCBI Taxonomy" id="501483"/>
    <lineage>
        <taxon>Bacteria</taxon>
        <taxon>Bacillati</taxon>
        <taxon>Actinomycetota</taxon>
        <taxon>Actinomycetes</taxon>
        <taxon>Micrococcales</taxon>
        <taxon>Microbacteriaceae</taxon>
        <taxon>Leucobacter</taxon>
    </lineage>
</organism>
<comment type="caution">
    <text evidence="8">The sequence shown here is derived from an EMBL/GenBank/DDBJ whole genome shotgun (WGS) entry which is preliminary data.</text>
</comment>
<dbReference type="SUPFAM" id="SSF50129">
    <property type="entry name" value="GroES-like"/>
    <property type="match status" value="1"/>
</dbReference>
<evidence type="ECO:0000256" key="3">
    <source>
        <dbReference type="ARBA" id="ARBA00022723"/>
    </source>
</evidence>
<feature type="domain" description="Alcohol dehydrogenase-like N-terminal" evidence="7">
    <location>
        <begin position="23"/>
        <end position="137"/>
    </location>
</feature>
<evidence type="ECO:0000256" key="1">
    <source>
        <dbReference type="ARBA" id="ARBA00001947"/>
    </source>
</evidence>
<dbReference type="GO" id="GO:0046872">
    <property type="term" value="F:metal ion binding"/>
    <property type="evidence" value="ECO:0007669"/>
    <property type="project" value="UniProtKB-KW"/>
</dbReference>
<dbReference type="RefSeq" id="WP_208239929.1">
    <property type="nucleotide sequence ID" value="NZ_BAAAQU010000002.1"/>
</dbReference>
<keyword evidence="5" id="KW-0560">Oxidoreductase</keyword>
<keyword evidence="9" id="KW-1185">Reference proteome</keyword>
<evidence type="ECO:0000313" key="8">
    <source>
        <dbReference type="EMBL" id="MBO2990716.1"/>
    </source>
</evidence>
<evidence type="ECO:0000256" key="2">
    <source>
        <dbReference type="ARBA" id="ARBA00008072"/>
    </source>
</evidence>
<dbReference type="PANTHER" id="PTHR43161:SF9">
    <property type="entry name" value="SORBITOL DEHYDROGENASE"/>
    <property type="match status" value="1"/>
</dbReference>
<evidence type="ECO:0000256" key="5">
    <source>
        <dbReference type="ARBA" id="ARBA00023002"/>
    </source>
</evidence>
<sequence>MRAAFIDAKDQLEVREIAAPEPGAGEVRIRVDYVGICGSDLHYYFAGVNGEYAVREPLIPGHELSGVVDLDPTGAWASGTPVTVHPARFGTSQPEIADQPHLWPNGSYLGSAATWPHTQGAMSEYLVVRENMLRRLPESLPVRRAVLAEPLAVALHAVSRVADVGADIRGARVLVSGAGPIGLLTVIAAKARGAAHVTLSDVLAEPLARGTELGGELGADATLQVGVDEVPVAAFDVVFECSGASPAITTAGVAVRRRGTIVQVGMVPNDPRPVGLAPIISKEAQLLGTFRFNDEIDAAVALLDAQPDIERVITHERALDEAVAAFDLAKDSRESSKVVVALPGARA</sequence>
<protein>
    <submittedName>
        <fullName evidence="8">Alcohol dehydrogenase catalytic domain-containing protein</fullName>
    </submittedName>
</protein>
<dbReference type="Gene3D" id="3.90.180.10">
    <property type="entry name" value="Medium-chain alcohol dehydrogenases, catalytic domain"/>
    <property type="match status" value="1"/>
</dbReference>
<dbReference type="Pfam" id="PF08240">
    <property type="entry name" value="ADH_N"/>
    <property type="match status" value="1"/>
</dbReference>
<dbReference type="InterPro" id="IPR013154">
    <property type="entry name" value="ADH-like_N"/>
</dbReference>
<proteinExistence type="inferred from homology"/>
<name>A0A939TKW8_9MICO</name>
<dbReference type="SUPFAM" id="SSF51735">
    <property type="entry name" value="NAD(P)-binding Rossmann-fold domains"/>
    <property type="match status" value="1"/>
</dbReference>
<dbReference type="EMBL" id="JAGFBF010000005">
    <property type="protein sequence ID" value="MBO2990716.1"/>
    <property type="molecule type" value="Genomic_DNA"/>
</dbReference>
<accession>A0A939TKW8</accession>
<evidence type="ECO:0000259" key="7">
    <source>
        <dbReference type="Pfam" id="PF08240"/>
    </source>
</evidence>